<dbReference type="InterPro" id="IPR043128">
    <property type="entry name" value="Rev_trsase/Diguanyl_cyclase"/>
</dbReference>
<dbReference type="EMBL" id="RQTK01000105">
    <property type="protein sequence ID" value="RUS87639.1"/>
    <property type="molecule type" value="Genomic_DNA"/>
</dbReference>
<evidence type="ECO:0000313" key="3">
    <source>
        <dbReference type="Proteomes" id="UP000271974"/>
    </source>
</evidence>
<dbReference type="Gene3D" id="3.10.20.370">
    <property type="match status" value="1"/>
</dbReference>
<dbReference type="GO" id="GO:0015074">
    <property type="term" value="P:DNA integration"/>
    <property type="evidence" value="ECO:0007669"/>
    <property type="project" value="InterPro"/>
</dbReference>
<gene>
    <name evidence="2" type="ORF">EGW08_004624</name>
</gene>
<dbReference type="Pfam" id="PF00665">
    <property type="entry name" value="rve"/>
    <property type="match status" value="1"/>
</dbReference>
<dbReference type="InterPro" id="IPR050951">
    <property type="entry name" value="Retrovirus_Pol_polyprotein"/>
</dbReference>
<proteinExistence type="predicted"/>
<dbReference type="Gene3D" id="1.10.340.70">
    <property type="match status" value="1"/>
</dbReference>
<protein>
    <recommendedName>
        <fullName evidence="1">Integrase catalytic domain-containing protein</fullName>
    </recommendedName>
</protein>
<dbReference type="GO" id="GO:0003676">
    <property type="term" value="F:nucleic acid binding"/>
    <property type="evidence" value="ECO:0007669"/>
    <property type="project" value="InterPro"/>
</dbReference>
<sequence>MEVYLEASGATAKPEKARTAIILHCAGPDALEVYDQFEFTEDEDKDNPETVLEKLRQYCNPRSNEVLMRYRFWNIAFSEPFDKFVTELRTQAEQCSFEEKEKMIRDKIVFTVPKVMKEKLLRDTALTLKRAIEICQAYEQTTSHVQEMQHEASSLSSKIEKVNFQKSTKAKTTLKTYEKKQKPRGGECKFCGYQHEFDKTKCPAWGKKCSLCQGRNHFKKQCRKVHAVAYDGSSESENDEAWLNAVGSGKERTTAQLRVNGCQVRFQLDTAADVNTIQRKFIKKEQASKTTKKLVMWNGTKMQPQGEACLTVENPKTGTKHKVKFIVVKNKYSCLLENSTSQELNFIQIKKANYIFAVDEQGEGLGTAHLTVDPSVKPKILPCLNIPLALKPKVDEEIKTLIGRGILKVVDEPTDWVSSEIFQKHLSVALQGLDSIVNCADDIIIVGRGATKEAALVDHDRNYKNLKVRCREKQINLNEEKAKVRQDEVSFMGHKISHRGIEPDEKKVEAILKMPAPTDVHGVRRFCGMVQYLSRFLDKLSDMMKPLRELTKKDHEFKWTEECQNSFNKVKKTIANTPVLKYFSTEKPLEVQVDSSKDGLGAVLLQNGQPIEFASRTLTESEKRWAQIEKEMLAIVYGLERFDQYTFGREVSVTTDHKPLEIIIKKPLSEAPRRLQRLLMKANRYNFNLNWARGTSLLIADTLSRASICNIQEDQKDDQEPKCHLPDPILQRIRTETDKDESLQCLKQTIQSGWPRSKNNLPADLTPYYDLQETLSIEDGLITKGERVLIPKSLRKEIKDKLHAAHMASESMLRRARKTVFWPGMTAEIKQMADNCTACQETKPRNQKESLKQHAKGASPWEKVATDLFHIKGRDYLVLVDYFSNFIEVDYLPSTTSKAVISKLKSHFARYGIPKILISDCGPQYTSSEFAEFAKDWGFANKTSSPAHRQANGKAESAVKIMKIIMLRCSRQSEDQHKALLGLRSTPRQDDLTPAELVFKQRP</sequence>
<reference evidence="2 3" key="1">
    <citation type="submission" date="2019-01" db="EMBL/GenBank/DDBJ databases">
        <title>A draft genome assembly of the solar-powered sea slug Elysia chlorotica.</title>
        <authorList>
            <person name="Cai H."/>
            <person name="Li Q."/>
            <person name="Fang X."/>
            <person name="Li J."/>
            <person name="Curtis N.E."/>
            <person name="Altenburger A."/>
            <person name="Shibata T."/>
            <person name="Feng M."/>
            <person name="Maeda T."/>
            <person name="Schwartz J.A."/>
            <person name="Shigenobu S."/>
            <person name="Lundholm N."/>
            <person name="Nishiyama T."/>
            <person name="Yang H."/>
            <person name="Hasebe M."/>
            <person name="Li S."/>
            <person name="Pierce S.K."/>
            <person name="Wang J."/>
        </authorList>
    </citation>
    <scope>NUCLEOTIDE SEQUENCE [LARGE SCALE GENOMIC DNA]</scope>
    <source>
        <strain evidence="2">EC2010</strain>
        <tissue evidence="2">Whole organism of an adult</tissue>
    </source>
</reference>
<evidence type="ECO:0000313" key="2">
    <source>
        <dbReference type="EMBL" id="RUS87639.1"/>
    </source>
</evidence>
<dbReference type="PROSITE" id="PS50994">
    <property type="entry name" value="INTEGRASE"/>
    <property type="match status" value="1"/>
</dbReference>
<dbReference type="STRING" id="188477.A0A433U1D1"/>
<dbReference type="AlphaFoldDB" id="A0A433U1D1"/>
<name>A0A433U1D1_ELYCH</name>
<dbReference type="SUPFAM" id="SSF53098">
    <property type="entry name" value="Ribonuclease H-like"/>
    <property type="match status" value="1"/>
</dbReference>
<dbReference type="Gene3D" id="2.40.70.10">
    <property type="entry name" value="Acid Proteases"/>
    <property type="match status" value="1"/>
</dbReference>
<dbReference type="CDD" id="cd09274">
    <property type="entry name" value="RNase_HI_RT_Ty3"/>
    <property type="match status" value="1"/>
</dbReference>
<dbReference type="FunFam" id="3.30.420.10:FF:000063">
    <property type="entry name" value="Retrovirus-related Pol polyprotein from transposon 297-like Protein"/>
    <property type="match status" value="1"/>
</dbReference>
<dbReference type="SUPFAM" id="SSF56672">
    <property type="entry name" value="DNA/RNA polymerases"/>
    <property type="match status" value="1"/>
</dbReference>
<dbReference type="SUPFAM" id="SSF50630">
    <property type="entry name" value="Acid proteases"/>
    <property type="match status" value="1"/>
</dbReference>
<organism evidence="2 3">
    <name type="scientific">Elysia chlorotica</name>
    <name type="common">Eastern emerald elysia</name>
    <name type="synonym">Sea slug</name>
    <dbReference type="NCBI Taxonomy" id="188477"/>
    <lineage>
        <taxon>Eukaryota</taxon>
        <taxon>Metazoa</taxon>
        <taxon>Spiralia</taxon>
        <taxon>Lophotrochozoa</taxon>
        <taxon>Mollusca</taxon>
        <taxon>Gastropoda</taxon>
        <taxon>Heterobranchia</taxon>
        <taxon>Euthyneura</taxon>
        <taxon>Panpulmonata</taxon>
        <taxon>Sacoglossa</taxon>
        <taxon>Placobranchoidea</taxon>
        <taxon>Plakobranchidae</taxon>
        <taxon>Elysia</taxon>
    </lineage>
</organism>
<dbReference type="OrthoDB" id="10041530at2759"/>
<dbReference type="InterPro" id="IPR001584">
    <property type="entry name" value="Integrase_cat-core"/>
</dbReference>
<dbReference type="InterPro" id="IPR041588">
    <property type="entry name" value="Integrase_H2C2"/>
</dbReference>
<dbReference type="FunFam" id="3.10.20.370:FF:000001">
    <property type="entry name" value="Retrovirus-related Pol polyprotein from transposon 17.6-like protein"/>
    <property type="match status" value="1"/>
</dbReference>
<dbReference type="FunFam" id="3.30.70.270:FF:000026">
    <property type="entry name" value="Transposon Ty3-G Gag-Pol polyprotein"/>
    <property type="match status" value="1"/>
</dbReference>
<dbReference type="Gene3D" id="3.30.70.270">
    <property type="match status" value="2"/>
</dbReference>
<dbReference type="PANTHER" id="PTHR37984:SF8">
    <property type="entry name" value="CCHC-TYPE DOMAIN-CONTAINING PROTEIN"/>
    <property type="match status" value="1"/>
</dbReference>
<comment type="caution">
    <text evidence="2">The sequence shown here is derived from an EMBL/GenBank/DDBJ whole genome shotgun (WGS) entry which is preliminary data.</text>
</comment>
<dbReference type="Pfam" id="PF17921">
    <property type="entry name" value="Integrase_H2C2"/>
    <property type="match status" value="1"/>
</dbReference>
<evidence type="ECO:0000259" key="1">
    <source>
        <dbReference type="PROSITE" id="PS50994"/>
    </source>
</evidence>
<dbReference type="Pfam" id="PF17919">
    <property type="entry name" value="RT_RNaseH_2"/>
    <property type="match status" value="1"/>
</dbReference>
<dbReference type="FunFam" id="1.10.340.70:FF:000003">
    <property type="entry name" value="Protein CBG25708"/>
    <property type="match status" value="1"/>
</dbReference>
<dbReference type="Gene3D" id="3.30.420.10">
    <property type="entry name" value="Ribonuclease H-like superfamily/Ribonuclease H"/>
    <property type="match status" value="1"/>
</dbReference>
<dbReference type="Proteomes" id="UP000271974">
    <property type="component" value="Unassembled WGS sequence"/>
</dbReference>
<dbReference type="PANTHER" id="PTHR37984">
    <property type="entry name" value="PROTEIN CBG26694"/>
    <property type="match status" value="1"/>
</dbReference>
<keyword evidence="3" id="KW-1185">Reference proteome</keyword>
<dbReference type="InterPro" id="IPR021109">
    <property type="entry name" value="Peptidase_aspartic_dom_sf"/>
</dbReference>
<dbReference type="InterPro" id="IPR036397">
    <property type="entry name" value="RNaseH_sf"/>
</dbReference>
<dbReference type="InterPro" id="IPR043502">
    <property type="entry name" value="DNA/RNA_pol_sf"/>
</dbReference>
<accession>A0A433U1D1</accession>
<feature type="domain" description="Integrase catalytic" evidence="1">
    <location>
        <begin position="856"/>
        <end position="1003"/>
    </location>
</feature>
<dbReference type="InterPro" id="IPR041577">
    <property type="entry name" value="RT_RNaseH_2"/>
</dbReference>
<dbReference type="InterPro" id="IPR012337">
    <property type="entry name" value="RNaseH-like_sf"/>
</dbReference>